<evidence type="ECO:0000256" key="9">
    <source>
        <dbReference type="PROSITE-ProRule" id="PRU00176"/>
    </source>
</evidence>
<evidence type="ECO:0000256" key="3">
    <source>
        <dbReference type="ARBA" id="ARBA00022737"/>
    </source>
</evidence>
<dbReference type="AlphaFoldDB" id="A0A200QSX9"/>
<evidence type="ECO:0000256" key="5">
    <source>
        <dbReference type="ARBA" id="ARBA00022884"/>
    </source>
</evidence>
<comment type="caution">
    <text evidence="13">The sequence shown here is derived from an EMBL/GenBank/DDBJ whole genome shotgun (WGS) entry which is preliminary data.</text>
</comment>
<dbReference type="PROSITE" id="PS01159">
    <property type="entry name" value="WW_DOMAIN_1"/>
    <property type="match status" value="1"/>
</dbReference>
<feature type="domain" description="RRM" evidence="12">
    <location>
        <begin position="188"/>
        <end position="268"/>
    </location>
</feature>
<dbReference type="InterPro" id="IPR036020">
    <property type="entry name" value="WW_dom_sf"/>
</dbReference>
<dbReference type="SUPFAM" id="SSF51045">
    <property type="entry name" value="WW domain"/>
    <property type="match status" value="1"/>
</dbReference>
<proteinExistence type="predicted"/>
<feature type="region of interest" description="Disordered" evidence="10">
    <location>
        <begin position="1"/>
        <end position="96"/>
    </location>
</feature>
<dbReference type="InterPro" id="IPR012677">
    <property type="entry name" value="Nucleotide-bd_a/b_plait_sf"/>
</dbReference>
<evidence type="ECO:0000256" key="6">
    <source>
        <dbReference type="ARBA" id="ARBA00023089"/>
    </source>
</evidence>
<dbReference type="SUPFAM" id="SSF54928">
    <property type="entry name" value="RNA-binding domain, RBD"/>
    <property type="match status" value="2"/>
</dbReference>
<feature type="compositionally biased region" description="Low complexity" evidence="10">
    <location>
        <begin position="411"/>
        <end position="433"/>
    </location>
</feature>
<keyword evidence="5 9" id="KW-0694">RNA-binding</keyword>
<dbReference type="PANTHER" id="PTHR24012">
    <property type="entry name" value="RNA BINDING PROTEIN"/>
    <property type="match status" value="1"/>
</dbReference>
<dbReference type="Pfam" id="PF00397">
    <property type="entry name" value="WW"/>
    <property type="match status" value="1"/>
</dbReference>
<feature type="region of interest" description="Disordered" evidence="10">
    <location>
        <begin position="380"/>
        <end position="433"/>
    </location>
</feature>
<dbReference type="Pfam" id="PF00076">
    <property type="entry name" value="RRM_1"/>
    <property type="match status" value="2"/>
</dbReference>
<keyword evidence="6" id="KW-0287">Flowering</keyword>
<feature type="region of interest" description="Disordered" evidence="10">
    <location>
        <begin position="269"/>
        <end position="341"/>
    </location>
</feature>
<dbReference type="GO" id="GO:0003723">
    <property type="term" value="F:RNA binding"/>
    <property type="evidence" value="ECO:0007669"/>
    <property type="project" value="UniProtKB-UniRule"/>
</dbReference>
<dbReference type="SMART" id="SM00360">
    <property type="entry name" value="RRM"/>
    <property type="match status" value="2"/>
</dbReference>
<feature type="compositionally biased region" description="Polar residues" evidence="10">
    <location>
        <begin position="380"/>
        <end position="393"/>
    </location>
</feature>
<protein>
    <recommendedName>
        <fullName evidence="8">Flowering time control protein FCA</fullName>
    </recommendedName>
</protein>
<dbReference type="STRING" id="56857.A0A200QSX9"/>
<evidence type="ECO:0000256" key="1">
    <source>
        <dbReference type="ARBA" id="ARBA00004123"/>
    </source>
</evidence>
<feature type="domain" description="RRM" evidence="12">
    <location>
        <begin position="97"/>
        <end position="178"/>
    </location>
</feature>
<dbReference type="CDD" id="cd00201">
    <property type="entry name" value="WW"/>
    <property type="match status" value="1"/>
</dbReference>
<feature type="region of interest" description="Disordered" evidence="10">
    <location>
        <begin position="549"/>
        <end position="583"/>
    </location>
</feature>
<evidence type="ECO:0000256" key="2">
    <source>
        <dbReference type="ARBA" id="ARBA00022473"/>
    </source>
</evidence>
<dbReference type="GO" id="GO:0009908">
    <property type="term" value="P:flower development"/>
    <property type="evidence" value="ECO:0007669"/>
    <property type="project" value="UniProtKB-KW"/>
</dbReference>
<dbReference type="InterPro" id="IPR035979">
    <property type="entry name" value="RBD_domain_sf"/>
</dbReference>
<dbReference type="FunFam" id="3.30.70.330:FF:000374">
    <property type="entry name" value="Flowering time control protein FCA"/>
    <property type="match status" value="1"/>
</dbReference>
<dbReference type="GO" id="GO:0030154">
    <property type="term" value="P:cell differentiation"/>
    <property type="evidence" value="ECO:0007669"/>
    <property type="project" value="UniProtKB-KW"/>
</dbReference>
<name>A0A200QSX9_MACCD</name>
<dbReference type="FunCoup" id="A0A200QSX9">
    <property type="interactions" value="581"/>
</dbReference>
<dbReference type="PRINTS" id="PR00961">
    <property type="entry name" value="HUDSXLRNA"/>
</dbReference>
<keyword evidence="2" id="KW-0217">Developmental protein</keyword>
<feature type="compositionally biased region" description="Gly residues" evidence="10">
    <location>
        <begin position="44"/>
        <end position="67"/>
    </location>
</feature>
<feature type="compositionally biased region" description="Polar residues" evidence="10">
    <location>
        <begin position="560"/>
        <end position="583"/>
    </location>
</feature>
<dbReference type="GO" id="GO:0005634">
    <property type="term" value="C:nucleus"/>
    <property type="evidence" value="ECO:0007669"/>
    <property type="project" value="UniProtKB-SubCell"/>
</dbReference>
<dbReference type="EMBL" id="MVGT01001110">
    <property type="protein sequence ID" value="OVA13587.1"/>
    <property type="molecule type" value="Genomic_DNA"/>
</dbReference>
<dbReference type="InterPro" id="IPR001202">
    <property type="entry name" value="WW_dom"/>
</dbReference>
<dbReference type="InterPro" id="IPR002343">
    <property type="entry name" value="Hud_Sxl_RNA"/>
</dbReference>
<dbReference type="Gene3D" id="3.30.70.330">
    <property type="match status" value="2"/>
</dbReference>
<dbReference type="InParanoid" id="A0A200QSX9"/>
<keyword evidence="7" id="KW-0539">Nucleus</keyword>
<dbReference type="InterPro" id="IPR000504">
    <property type="entry name" value="RRM_dom"/>
</dbReference>
<evidence type="ECO:0000256" key="4">
    <source>
        <dbReference type="ARBA" id="ARBA00022782"/>
    </source>
</evidence>
<feature type="compositionally biased region" description="Low complexity" evidence="10">
    <location>
        <begin position="460"/>
        <end position="478"/>
    </location>
</feature>
<dbReference type="OMA" id="HPANTIP"/>
<dbReference type="Proteomes" id="UP000195402">
    <property type="component" value="Unassembled WGS sequence"/>
</dbReference>
<evidence type="ECO:0000256" key="7">
    <source>
        <dbReference type="ARBA" id="ARBA00023242"/>
    </source>
</evidence>
<dbReference type="FunFam" id="3.30.70.330:FF:000332">
    <property type="entry name" value="flowering time control protein FCA isoform X2"/>
    <property type="match status" value="1"/>
</dbReference>
<accession>A0A200QSX9</accession>
<gene>
    <name evidence="13" type="ORF">BVC80_379g122</name>
</gene>
<dbReference type="OrthoDB" id="410044at2759"/>
<keyword evidence="14" id="KW-1185">Reference proteome</keyword>
<sequence>MPSRSSSDNHHHNNRNPNNFRGGFSGGGHNQRHHFNSPPPNHPAGGGGFRPMGGGSGFGGGGVGGGHPIPISGQKRGFTSSGRGGSPTDNTDGGGFAKLFVGSVPRTATEEEIRPLFEEHGDVIEVALIKDKRTGQQQGCCFIKYGTSEDADRAIRALHNQYTLPGGVGPIQVRYADGERERLGAVEHKLFVGSMNRHATEKEIEEIFAPYGRVEDVYIMRDELKQSRGCGFVKFSHRDMAAAAINALNGTYLMRGCDQPLTVRFADPKRPRVGESRGAPAFGGPGFGPRSQVTSGFRPGPNLGDPMGGRGPRNAWHPMSPQGVGPTSDTSAHGFGGQLVTRGGVTPALSATSGPLGGFGGPTNGSLPGLAVLPSSISQQSFNPSLSQVPSVGQQISPLQKPLQSPPDLLPPLQLQPQHTPVSYSQTSQASTQQLGQLHIPNFAVRPSLSQALPSPHLFGSSGPVSVSQPQVQQSASSATTQLIPLNLRQGVSATAGQQQLPVPAIQQQQLLQPPQQSQSQLAQVLSQQTQALQASFQSSQQAFSQLQQQLHMMQQSGQNLSQQPSSQATKQQSPWTGSIQQGQTVASTLATAAAVPAPSTTSAAPAATVNTQAGPLTCNWTEHTSPEGYKYYYNSVTSESRWEKPEELTLFEQQQQQKLQHQQKPSIQQLQSQTQTQSHPQVLSTQQVSQTQHIQIQSQIRHQQQLQLQQPSLSSSELGYAQSQVSASSDPTRFHQGMQATQEWMWKNKPTDRQNSSTSIDPKALDPLLLCMIYSADPCLDPSPNMRISLILINDAPIRNGSGAFLYWHLKQQGWQKRVAENAYKSRMGGSWWCLCEQMAKFSLSKAGMLRIGGHPIHIFYHSFDAAFSLASIMHSSLSNQSASQSGNKSGSGSAGAADYKLFLVLKYLRSGSARFRSGSDTPIPRFRLLSSLIVVKKCGESIYH</sequence>
<dbReference type="PROSITE" id="PS50102">
    <property type="entry name" value="RRM"/>
    <property type="match status" value="2"/>
</dbReference>
<feature type="compositionally biased region" description="Low complexity" evidence="10">
    <location>
        <begin position="394"/>
        <end position="403"/>
    </location>
</feature>
<feature type="compositionally biased region" description="Polar residues" evidence="10">
    <location>
        <begin position="77"/>
        <end position="91"/>
    </location>
</feature>
<dbReference type="SMART" id="SM00456">
    <property type="entry name" value="WW"/>
    <property type="match status" value="1"/>
</dbReference>
<feature type="region of interest" description="Disordered" evidence="10">
    <location>
        <begin position="454"/>
        <end position="478"/>
    </location>
</feature>
<feature type="region of interest" description="Disordered" evidence="10">
    <location>
        <begin position="654"/>
        <end position="687"/>
    </location>
</feature>
<evidence type="ECO:0000313" key="13">
    <source>
        <dbReference type="EMBL" id="OVA13587.1"/>
    </source>
</evidence>
<reference evidence="13 14" key="1">
    <citation type="journal article" date="2017" name="Mol. Plant">
        <title>The Genome of Medicinal Plant Macleaya cordata Provides New Insights into Benzylisoquinoline Alkaloids Metabolism.</title>
        <authorList>
            <person name="Liu X."/>
            <person name="Liu Y."/>
            <person name="Huang P."/>
            <person name="Ma Y."/>
            <person name="Qing Z."/>
            <person name="Tang Q."/>
            <person name="Cao H."/>
            <person name="Cheng P."/>
            <person name="Zheng Y."/>
            <person name="Yuan Z."/>
            <person name="Zhou Y."/>
            <person name="Liu J."/>
            <person name="Tang Z."/>
            <person name="Zhuo Y."/>
            <person name="Zhang Y."/>
            <person name="Yu L."/>
            <person name="Huang J."/>
            <person name="Yang P."/>
            <person name="Peng Q."/>
            <person name="Zhang J."/>
            <person name="Jiang W."/>
            <person name="Zhang Z."/>
            <person name="Lin K."/>
            <person name="Ro D.K."/>
            <person name="Chen X."/>
            <person name="Xiong X."/>
            <person name="Shang Y."/>
            <person name="Huang S."/>
            <person name="Zeng J."/>
        </authorList>
    </citation>
    <scope>NUCLEOTIDE SEQUENCE [LARGE SCALE GENOMIC DNA]</scope>
    <source>
        <strain evidence="14">cv. BLH2017</strain>
        <tissue evidence="13">Root</tissue>
    </source>
</reference>
<organism evidence="13 14">
    <name type="scientific">Macleaya cordata</name>
    <name type="common">Five-seeded plume-poppy</name>
    <name type="synonym">Bocconia cordata</name>
    <dbReference type="NCBI Taxonomy" id="56857"/>
    <lineage>
        <taxon>Eukaryota</taxon>
        <taxon>Viridiplantae</taxon>
        <taxon>Streptophyta</taxon>
        <taxon>Embryophyta</taxon>
        <taxon>Tracheophyta</taxon>
        <taxon>Spermatophyta</taxon>
        <taxon>Magnoliopsida</taxon>
        <taxon>Ranunculales</taxon>
        <taxon>Papaveraceae</taxon>
        <taxon>Papaveroideae</taxon>
        <taxon>Macleaya</taxon>
    </lineage>
</organism>
<keyword evidence="3" id="KW-0677">Repeat</keyword>
<evidence type="ECO:0000313" key="14">
    <source>
        <dbReference type="Proteomes" id="UP000195402"/>
    </source>
</evidence>
<dbReference type="GO" id="GO:1990904">
    <property type="term" value="C:ribonucleoprotein complex"/>
    <property type="evidence" value="ECO:0007669"/>
    <property type="project" value="InterPro"/>
</dbReference>
<feature type="compositionally biased region" description="Low complexity" evidence="10">
    <location>
        <begin position="549"/>
        <end position="559"/>
    </location>
</feature>
<evidence type="ECO:0000259" key="12">
    <source>
        <dbReference type="PROSITE" id="PS50102"/>
    </source>
</evidence>
<keyword evidence="4" id="KW-0221">Differentiation</keyword>
<dbReference type="Gene3D" id="2.20.70.10">
    <property type="match status" value="1"/>
</dbReference>
<evidence type="ECO:0000256" key="8">
    <source>
        <dbReference type="ARBA" id="ARBA00071861"/>
    </source>
</evidence>
<evidence type="ECO:0000259" key="11">
    <source>
        <dbReference type="PROSITE" id="PS50020"/>
    </source>
</evidence>
<comment type="subcellular location">
    <subcellularLocation>
        <location evidence="1">Nucleus</location>
    </subcellularLocation>
</comment>
<evidence type="ECO:0000256" key="10">
    <source>
        <dbReference type="SAM" id="MobiDB-lite"/>
    </source>
</evidence>
<feature type="domain" description="WW" evidence="11">
    <location>
        <begin position="615"/>
        <end position="648"/>
    </location>
</feature>
<dbReference type="PROSITE" id="PS50020">
    <property type="entry name" value="WW_DOMAIN_2"/>
    <property type="match status" value="1"/>
</dbReference>